<accession>A0A840QRJ5</accession>
<dbReference type="InterPro" id="IPR014729">
    <property type="entry name" value="Rossmann-like_a/b/a_fold"/>
</dbReference>
<comment type="function">
    <text evidence="1 10">Catalyzes the reversible adenylation of nicotinate mononucleotide (NaMN) to nicotinic acid adenine dinucleotide (NaAD).</text>
</comment>
<reference evidence="12 13" key="1">
    <citation type="submission" date="2020-08" db="EMBL/GenBank/DDBJ databases">
        <title>Genomic Encyclopedia of Type Strains, Phase IV (KMG-IV): sequencing the most valuable type-strain genomes for metagenomic binning, comparative biology and taxonomic classification.</title>
        <authorList>
            <person name="Goeker M."/>
        </authorList>
    </citation>
    <scope>NUCLEOTIDE SEQUENCE [LARGE SCALE GENOMIC DNA]</scope>
    <source>
        <strain evidence="12 13">DSM 24696</strain>
    </source>
</reference>
<evidence type="ECO:0000256" key="3">
    <source>
        <dbReference type="ARBA" id="ARBA00022642"/>
    </source>
</evidence>
<name>A0A840QRJ5_9BACI</name>
<dbReference type="InterPro" id="IPR005248">
    <property type="entry name" value="NadD/NMNAT"/>
</dbReference>
<dbReference type="RefSeq" id="WP_184664401.1">
    <property type="nucleotide sequence ID" value="NZ_JACHHB010000009.1"/>
</dbReference>
<dbReference type="Proteomes" id="UP000551878">
    <property type="component" value="Unassembled WGS sequence"/>
</dbReference>
<keyword evidence="5 10" id="KW-0548">Nucleotidyltransferase</keyword>
<dbReference type="EC" id="2.7.7.18" evidence="10"/>
<dbReference type="AlphaFoldDB" id="A0A840QRJ5"/>
<dbReference type="EMBL" id="JACHHB010000009">
    <property type="protein sequence ID" value="MBB5173970.1"/>
    <property type="molecule type" value="Genomic_DNA"/>
</dbReference>
<keyword evidence="7 10" id="KW-0067">ATP-binding</keyword>
<dbReference type="InterPro" id="IPR004821">
    <property type="entry name" value="Cyt_trans-like"/>
</dbReference>
<comment type="pathway">
    <text evidence="2 10">Cofactor biosynthesis; NAD(+) biosynthesis; deamido-NAD(+) from nicotinate D-ribonucleotide: step 1/1.</text>
</comment>
<proteinExistence type="inferred from homology"/>
<protein>
    <recommendedName>
        <fullName evidence="10">Probable nicotinate-nucleotide adenylyltransferase</fullName>
        <ecNumber evidence="10">2.7.7.18</ecNumber>
    </recommendedName>
    <alternativeName>
        <fullName evidence="10">Deamido-NAD(+) diphosphorylase</fullName>
    </alternativeName>
    <alternativeName>
        <fullName evidence="10">Deamido-NAD(+) pyrophosphorylase</fullName>
    </alternativeName>
    <alternativeName>
        <fullName evidence="10">Nicotinate mononucleotide adenylyltransferase</fullName>
        <shortName evidence="10">NaMN adenylyltransferase</shortName>
    </alternativeName>
</protein>
<sequence>MRHVGIIGGTFDPPHIGHLLMAEEARLRVNLDEVWWLPNRIPPHKKQPSQTSEKDRLALTERMVSLHEHYQLSTVELERDGRSYTYDTMKQLCERYSDTRFYFIIGGDMIDDLPNWYRIDDLLELVTFIGIDRPGYRNVPPYDEWMIHLEGALVDVSSSSIRNQIKEGSLNQFLLTKDVFDYIKEYRLYE</sequence>
<keyword evidence="8 10" id="KW-0520">NAD</keyword>
<dbReference type="PANTHER" id="PTHR39321:SF3">
    <property type="entry name" value="PHOSPHOPANTETHEINE ADENYLYLTRANSFERASE"/>
    <property type="match status" value="1"/>
</dbReference>
<dbReference type="PANTHER" id="PTHR39321">
    <property type="entry name" value="NICOTINATE-NUCLEOTIDE ADENYLYLTRANSFERASE-RELATED"/>
    <property type="match status" value="1"/>
</dbReference>
<dbReference type="GO" id="GO:0005524">
    <property type="term" value="F:ATP binding"/>
    <property type="evidence" value="ECO:0007669"/>
    <property type="project" value="UniProtKB-KW"/>
</dbReference>
<keyword evidence="4 10" id="KW-0808">Transferase</keyword>
<comment type="similarity">
    <text evidence="10">Belongs to the NadD family.</text>
</comment>
<evidence type="ECO:0000256" key="5">
    <source>
        <dbReference type="ARBA" id="ARBA00022695"/>
    </source>
</evidence>
<dbReference type="GO" id="GO:0004515">
    <property type="term" value="F:nicotinate-nucleotide adenylyltransferase activity"/>
    <property type="evidence" value="ECO:0007669"/>
    <property type="project" value="UniProtKB-UniRule"/>
</dbReference>
<feature type="domain" description="Cytidyltransferase-like" evidence="11">
    <location>
        <begin position="6"/>
        <end position="163"/>
    </location>
</feature>
<evidence type="ECO:0000259" key="11">
    <source>
        <dbReference type="Pfam" id="PF01467"/>
    </source>
</evidence>
<evidence type="ECO:0000256" key="4">
    <source>
        <dbReference type="ARBA" id="ARBA00022679"/>
    </source>
</evidence>
<dbReference type="NCBIfam" id="NF000840">
    <property type="entry name" value="PRK00071.1-3"/>
    <property type="match status" value="1"/>
</dbReference>
<dbReference type="UniPathway" id="UPA00253">
    <property type="reaction ID" value="UER00332"/>
</dbReference>
<evidence type="ECO:0000256" key="6">
    <source>
        <dbReference type="ARBA" id="ARBA00022741"/>
    </source>
</evidence>
<dbReference type="GO" id="GO:0009435">
    <property type="term" value="P:NAD+ biosynthetic process"/>
    <property type="evidence" value="ECO:0007669"/>
    <property type="project" value="UniProtKB-UniRule"/>
</dbReference>
<dbReference type="Gene3D" id="3.40.50.620">
    <property type="entry name" value="HUPs"/>
    <property type="match status" value="1"/>
</dbReference>
<dbReference type="HAMAP" id="MF_00244">
    <property type="entry name" value="NaMN_adenylyltr"/>
    <property type="match status" value="1"/>
</dbReference>
<dbReference type="Pfam" id="PF01467">
    <property type="entry name" value="CTP_transf_like"/>
    <property type="match status" value="1"/>
</dbReference>
<evidence type="ECO:0000256" key="7">
    <source>
        <dbReference type="ARBA" id="ARBA00022840"/>
    </source>
</evidence>
<dbReference type="NCBIfam" id="NF000841">
    <property type="entry name" value="PRK00071.1-4"/>
    <property type="match status" value="1"/>
</dbReference>
<keyword evidence="3 10" id="KW-0662">Pyridine nucleotide biosynthesis</keyword>
<evidence type="ECO:0000256" key="2">
    <source>
        <dbReference type="ARBA" id="ARBA00005019"/>
    </source>
</evidence>
<evidence type="ECO:0000256" key="8">
    <source>
        <dbReference type="ARBA" id="ARBA00023027"/>
    </source>
</evidence>
<evidence type="ECO:0000256" key="10">
    <source>
        <dbReference type="HAMAP-Rule" id="MF_00244"/>
    </source>
</evidence>
<dbReference type="NCBIfam" id="TIGR00125">
    <property type="entry name" value="cyt_tran_rel"/>
    <property type="match status" value="1"/>
</dbReference>
<organism evidence="12 13">
    <name type="scientific">Texcoconibacillus texcoconensis</name>
    <dbReference type="NCBI Taxonomy" id="1095777"/>
    <lineage>
        <taxon>Bacteria</taxon>
        <taxon>Bacillati</taxon>
        <taxon>Bacillota</taxon>
        <taxon>Bacilli</taxon>
        <taxon>Bacillales</taxon>
        <taxon>Bacillaceae</taxon>
        <taxon>Texcoconibacillus</taxon>
    </lineage>
</organism>
<dbReference type="NCBIfam" id="TIGR00482">
    <property type="entry name" value="nicotinate (nicotinamide) nucleotide adenylyltransferase"/>
    <property type="match status" value="1"/>
</dbReference>
<evidence type="ECO:0000256" key="1">
    <source>
        <dbReference type="ARBA" id="ARBA00002324"/>
    </source>
</evidence>
<keyword evidence="13" id="KW-1185">Reference proteome</keyword>
<keyword evidence="6 10" id="KW-0547">Nucleotide-binding</keyword>
<comment type="catalytic activity">
    <reaction evidence="9 10">
        <text>nicotinate beta-D-ribonucleotide + ATP + H(+) = deamido-NAD(+) + diphosphate</text>
        <dbReference type="Rhea" id="RHEA:22860"/>
        <dbReference type="ChEBI" id="CHEBI:15378"/>
        <dbReference type="ChEBI" id="CHEBI:30616"/>
        <dbReference type="ChEBI" id="CHEBI:33019"/>
        <dbReference type="ChEBI" id="CHEBI:57502"/>
        <dbReference type="ChEBI" id="CHEBI:58437"/>
        <dbReference type="EC" id="2.7.7.18"/>
    </reaction>
</comment>
<evidence type="ECO:0000256" key="9">
    <source>
        <dbReference type="ARBA" id="ARBA00048721"/>
    </source>
</evidence>
<evidence type="ECO:0000313" key="13">
    <source>
        <dbReference type="Proteomes" id="UP000551878"/>
    </source>
</evidence>
<dbReference type="SUPFAM" id="SSF52374">
    <property type="entry name" value="Nucleotidylyl transferase"/>
    <property type="match status" value="1"/>
</dbReference>
<gene>
    <name evidence="10" type="primary">nadD</name>
    <name evidence="12" type="ORF">HNQ41_002160</name>
</gene>
<evidence type="ECO:0000313" key="12">
    <source>
        <dbReference type="EMBL" id="MBB5173970.1"/>
    </source>
</evidence>
<comment type="caution">
    <text evidence="12">The sequence shown here is derived from an EMBL/GenBank/DDBJ whole genome shotgun (WGS) entry which is preliminary data.</text>
</comment>
<dbReference type="CDD" id="cd02165">
    <property type="entry name" value="NMNAT"/>
    <property type="match status" value="1"/>
</dbReference>